<dbReference type="AlphaFoldDB" id="A0AAE1ANE8"/>
<protein>
    <submittedName>
        <fullName evidence="1">Uncharacterized protein</fullName>
    </submittedName>
</protein>
<evidence type="ECO:0000313" key="2">
    <source>
        <dbReference type="Proteomes" id="UP001283361"/>
    </source>
</evidence>
<gene>
    <name evidence="1" type="ORF">RRG08_038256</name>
</gene>
<sequence>MSETKRECPVYPKPGSSDKMMAVSGPCCRRNAVTATCLPVNIKDSVIPLATSAICHWLAADHCLVASRCGPAWCVPVRVSYWHQAPILSVWVIARRQRRDYWTLSQGERTSQGPALTLLDWGVLVSR</sequence>
<organism evidence="1 2">
    <name type="scientific">Elysia crispata</name>
    <name type="common">lettuce slug</name>
    <dbReference type="NCBI Taxonomy" id="231223"/>
    <lineage>
        <taxon>Eukaryota</taxon>
        <taxon>Metazoa</taxon>
        <taxon>Spiralia</taxon>
        <taxon>Lophotrochozoa</taxon>
        <taxon>Mollusca</taxon>
        <taxon>Gastropoda</taxon>
        <taxon>Heterobranchia</taxon>
        <taxon>Euthyneura</taxon>
        <taxon>Panpulmonata</taxon>
        <taxon>Sacoglossa</taxon>
        <taxon>Placobranchoidea</taxon>
        <taxon>Plakobranchidae</taxon>
        <taxon>Elysia</taxon>
    </lineage>
</organism>
<proteinExistence type="predicted"/>
<keyword evidence="2" id="KW-1185">Reference proteome</keyword>
<accession>A0AAE1ANE8</accession>
<dbReference type="EMBL" id="JAWDGP010001519">
    <property type="protein sequence ID" value="KAK3790765.1"/>
    <property type="molecule type" value="Genomic_DNA"/>
</dbReference>
<comment type="caution">
    <text evidence="1">The sequence shown here is derived from an EMBL/GenBank/DDBJ whole genome shotgun (WGS) entry which is preliminary data.</text>
</comment>
<dbReference type="Proteomes" id="UP001283361">
    <property type="component" value="Unassembled WGS sequence"/>
</dbReference>
<name>A0AAE1ANE8_9GAST</name>
<evidence type="ECO:0000313" key="1">
    <source>
        <dbReference type="EMBL" id="KAK3790765.1"/>
    </source>
</evidence>
<reference evidence="1" key="1">
    <citation type="journal article" date="2023" name="G3 (Bethesda)">
        <title>A reference genome for the long-term kleptoplast-retaining sea slug Elysia crispata morphotype clarki.</title>
        <authorList>
            <person name="Eastman K.E."/>
            <person name="Pendleton A.L."/>
            <person name="Shaikh M.A."/>
            <person name="Suttiyut T."/>
            <person name="Ogas R."/>
            <person name="Tomko P."/>
            <person name="Gavelis G."/>
            <person name="Widhalm J.R."/>
            <person name="Wisecaver J.H."/>
        </authorList>
    </citation>
    <scope>NUCLEOTIDE SEQUENCE</scope>
    <source>
        <strain evidence="1">ECLA1</strain>
    </source>
</reference>